<dbReference type="Gene3D" id="3.30.70.1660">
    <property type="match status" value="1"/>
</dbReference>
<dbReference type="InterPro" id="IPR005139">
    <property type="entry name" value="PCRF"/>
</dbReference>
<protein>
    <recommendedName>
        <fullName evidence="3">Prokaryotic-type class I peptide chain release factors domain-containing protein</fullName>
    </recommendedName>
</protein>
<organism evidence="4">
    <name type="scientific">marine sediment metagenome</name>
    <dbReference type="NCBI Taxonomy" id="412755"/>
    <lineage>
        <taxon>unclassified sequences</taxon>
        <taxon>metagenomes</taxon>
        <taxon>ecological metagenomes</taxon>
    </lineage>
</organism>
<dbReference type="EMBL" id="LAZR01015542">
    <property type="protein sequence ID" value="KKM08606.1"/>
    <property type="molecule type" value="Genomic_DNA"/>
</dbReference>
<dbReference type="PROSITE" id="PS00745">
    <property type="entry name" value="RF_PROK_I"/>
    <property type="match status" value="1"/>
</dbReference>
<reference evidence="4" key="1">
    <citation type="journal article" date="2015" name="Nature">
        <title>Complex archaea that bridge the gap between prokaryotes and eukaryotes.</title>
        <authorList>
            <person name="Spang A."/>
            <person name="Saw J.H."/>
            <person name="Jorgensen S.L."/>
            <person name="Zaremba-Niedzwiedzka K."/>
            <person name="Martijn J."/>
            <person name="Lind A.E."/>
            <person name="van Eijk R."/>
            <person name="Schleper C."/>
            <person name="Guy L."/>
            <person name="Ettema T.J."/>
        </authorList>
    </citation>
    <scope>NUCLEOTIDE SEQUENCE</scope>
</reference>
<dbReference type="HAMAP" id="MF_00094">
    <property type="entry name" value="Rel_fac_2"/>
    <property type="match status" value="1"/>
</dbReference>
<dbReference type="PANTHER" id="PTHR43116">
    <property type="entry name" value="PEPTIDE CHAIN RELEASE FACTOR 2"/>
    <property type="match status" value="1"/>
</dbReference>
<dbReference type="InterPro" id="IPR004374">
    <property type="entry name" value="PrfB"/>
</dbReference>
<evidence type="ECO:0000256" key="2">
    <source>
        <dbReference type="ARBA" id="ARBA00022917"/>
    </source>
</evidence>
<dbReference type="Gene3D" id="3.30.160.20">
    <property type="match status" value="1"/>
</dbReference>
<evidence type="ECO:0000256" key="1">
    <source>
        <dbReference type="ARBA" id="ARBA00010835"/>
    </source>
</evidence>
<comment type="caution">
    <text evidence="4">The sequence shown here is derived from an EMBL/GenBank/DDBJ whole genome shotgun (WGS) entry which is preliminary data.</text>
</comment>
<accession>A0A0F9HZE5</accession>
<dbReference type="SUPFAM" id="SSF75620">
    <property type="entry name" value="Release factor"/>
    <property type="match status" value="1"/>
</dbReference>
<feature type="domain" description="Prokaryotic-type class I peptide chain release factors" evidence="3">
    <location>
        <begin position="193"/>
        <end position="209"/>
    </location>
</feature>
<sequence length="317" mass="35449">MQKLHQERSLIESTLNPVKKATDDLEYLTESLDILSEDGGEIFAQELVDGVQALEEVIDDLEIKAHLSGDHDSANAILTINAGAGGLESQDWSDMLLRMYLRWAERSGYKSDIIDLQPADEGGIKSATILMSGSFTYGYLKVESGVHRLVRISPFDAKKRRHTSFSAVLVYPEIISDIEVEVRDEDLRVDTFRASGAGGQHVNKTDSAIRITHIPTGIVSSSQADRSQHRNREMAMKILRARLYDLKMKEKEKERQDMMGKKMDIAFGSQIRSYVLHPYKMIKDHRTDLSIGNVDKVLDGDIDPFIKAALKAKVGGS</sequence>
<gene>
    <name evidence="4" type="ORF">LCGC14_1723560</name>
</gene>
<dbReference type="SMART" id="SM00937">
    <property type="entry name" value="PCRF"/>
    <property type="match status" value="1"/>
</dbReference>
<dbReference type="GO" id="GO:0005737">
    <property type="term" value="C:cytoplasm"/>
    <property type="evidence" value="ECO:0007669"/>
    <property type="project" value="InterPro"/>
</dbReference>
<dbReference type="NCBIfam" id="TIGR00020">
    <property type="entry name" value="prfB"/>
    <property type="match status" value="1"/>
</dbReference>
<dbReference type="Pfam" id="PF00472">
    <property type="entry name" value="RF-1"/>
    <property type="match status" value="1"/>
</dbReference>
<keyword evidence="2" id="KW-0648">Protein biosynthesis</keyword>
<evidence type="ECO:0000259" key="3">
    <source>
        <dbReference type="PROSITE" id="PS00745"/>
    </source>
</evidence>
<dbReference type="GO" id="GO:0016149">
    <property type="term" value="F:translation release factor activity, codon specific"/>
    <property type="evidence" value="ECO:0007669"/>
    <property type="project" value="InterPro"/>
</dbReference>
<dbReference type="InterPro" id="IPR000352">
    <property type="entry name" value="Pep_chain_release_fac_I"/>
</dbReference>
<proteinExistence type="inferred from homology"/>
<evidence type="ECO:0000313" key="4">
    <source>
        <dbReference type="EMBL" id="KKM08606.1"/>
    </source>
</evidence>
<dbReference type="InterPro" id="IPR045853">
    <property type="entry name" value="Pep_chain_release_fac_I_sf"/>
</dbReference>
<comment type="similarity">
    <text evidence="1">Belongs to the prokaryotic/mitochondrial release factor family.</text>
</comment>
<dbReference type="PANTHER" id="PTHR43116:SF3">
    <property type="entry name" value="CLASS I PEPTIDE CHAIN RELEASE FACTOR"/>
    <property type="match status" value="1"/>
</dbReference>
<dbReference type="Pfam" id="PF03462">
    <property type="entry name" value="PCRF"/>
    <property type="match status" value="1"/>
</dbReference>
<name>A0A0F9HZE5_9ZZZZ</name>
<dbReference type="FunFam" id="3.30.160.20:FF:000010">
    <property type="entry name" value="Peptide chain release factor 2"/>
    <property type="match status" value="1"/>
</dbReference>
<dbReference type="AlphaFoldDB" id="A0A0F9HZE5"/>